<dbReference type="Gene3D" id="1.10.10.10">
    <property type="entry name" value="Winged helix-like DNA-binding domain superfamily/Winged helix DNA-binding domain"/>
    <property type="match status" value="1"/>
</dbReference>
<name>A0A8J7I7T6_9NOST</name>
<evidence type="ECO:0000313" key="2">
    <source>
        <dbReference type="Proteomes" id="UP000662314"/>
    </source>
</evidence>
<protein>
    <recommendedName>
        <fullName evidence="3">RNA polymerase sigma-70 region 4 domain-containing protein</fullName>
    </recommendedName>
</protein>
<dbReference type="AlphaFoldDB" id="A0A8J7I7T6"/>
<gene>
    <name evidence="1" type="ORF">I8752_29845</name>
</gene>
<keyword evidence="2" id="KW-1185">Reference proteome</keyword>
<reference evidence="1 2" key="1">
    <citation type="journal article" date="2021" name="Int. J. Syst. Evol. Microbiol.">
        <title>Amazonocrinis nigriterrae gen. nov., sp. nov., Atlanticothrix silvestris gen. nov., sp. nov. and Dendronalium phyllosphericum gen. nov., sp. nov., nostocacean cyanobacteria from Brazilian environments.</title>
        <authorList>
            <person name="Alvarenga D.O."/>
            <person name="Andreote A.P.D."/>
            <person name="Branco L.H.Z."/>
            <person name="Delbaje E."/>
            <person name="Cruz R.B."/>
            <person name="Varani A.M."/>
            <person name="Fiore M.F."/>
        </authorList>
    </citation>
    <scope>NUCLEOTIDE SEQUENCE [LARGE SCALE GENOMIC DNA]</scope>
    <source>
        <strain evidence="1 2">CENA369</strain>
    </source>
</reference>
<dbReference type="SUPFAM" id="SSF88659">
    <property type="entry name" value="Sigma3 and sigma4 domains of RNA polymerase sigma factors"/>
    <property type="match status" value="1"/>
</dbReference>
<organism evidence="1 2">
    <name type="scientific">Dendronalium phyllosphericum CENA369</name>
    <dbReference type="NCBI Taxonomy" id="1725256"/>
    <lineage>
        <taxon>Bacteria</taxon>
        <taxon>Bacillati</taxon>
        <taxon>Cyanobacteriota</taxon>
        <taxon>Cyanophyceae</taxon>
        <taxon>Nostocales</taxon>
        <taxon>Nostocaceae</taxon>
        <taxon>Dendronalium</taxon>
        <taxon>Dendronalium phyllosphericum</taxon>
    </lineage>
</organism>
<proteinExistence type="predicted"/>
<accession>A0A8J7I7T6</accession>
<sequence length="52" mass="6085">MLRFGFKSERKLATKQVAELLNIKPAKVNHIQQQAMKLLRCEQDKIQEYLVG</sequence>
<evidence type="ECO:0000313" key="1">
    <source>
        <dbReference type="EMBL" id="MBH8577109.1"/>
    </source>
</evidence>
<dbReference type="InterPro" id="IPR036388">
    <property type="entry name" value="WH-like_DNA-bd_sf"/>
</dbReference>
<dbReference type="EMBL" id="JAECZA010000256">
    <property type="protein sequence ID" value="MBH8577109.1"/>
    <property type="molecule type" value="Genomic_DNA"/>
</dbReference>
<dbReference type="Proteomes" id="UP000662314">
    <property type="component" value="Unassembled WGS sequence"/>
</dbReference>
<comment type="caution">
    <text evidence="1">The sequence shown here is derived from an EMBL/GenBank/DDBJ whole genome shotgun (WGS) entry which is preliminary data.</text>
</comment>
<evidence type="ECO:0008006" key="3">
    <source>
        <dbReference type="Google" id="ProtNLM"/>
    </source>
</evidence>
<dbReference type="RefSeq" id="WP_214435820.1">
    <property type="nucleotide sequence ID" value="NZ_CAWPUQ010000186.1"/>
</dbReference>
<dbReference type="InterPro" id="IPR013324">
    <property type="entry name" value="RNA_pol_sigma_r3/r4-like"/>
</dbReference>